<dbReference type="GO" id="GO:0042790">
    <property type="term" value="P:nucleolar large rRNA transcription by RNA polymerase I"/>
    <property type="evidence" value="ECO:0007669"/>
    <property type="project" value="InterPro"/>
</dbReference>
<dbReference type="GO" id="GO:0006361">
    <property type="term" value="P:transcription initiation at RNA polymerase I promoter"/>
    <property type="evidence" value="ECO:0007669"/>
    <property type="project" value="TreeGrafter"/>
</dbReference>
<dbReference type="Proteomes" id="UP001303473">
    <property type="component" value="Unassembled WGS sequence"/>
</dbReference>
<evidence type="ECO:0000313" key="4">
    <source>
        <dbReference type="Proteomes" id="UP001303473"/>
    </source>
</evidence>
<feature type="compositionally biased region" description="Acidic residues" evidence="1">
    <location>
        <begin position="632"/>
        <end position="642"/>
    </location>
</feature>
<feature type="region of interest" description="Disordered" evidence="1">
    <location>
        <begin position="604"/>
        <end position="642"/>
    </location>
</feature>
<dbReference type="Gene3D" id="1.10.10.60">
    <property type="entry name" value="Homeodomain-like"/>
    <property type="match status" value="1"/>
</dbReference>
<reference evidence="4" key="1">
    <citation type="journal article" date="2023" name="Mol. Phylogenet. Evol.">
        <title>Genome-scale phylogeny and comparative genomics of the fungal order Sordariales.</title>
        <authorList>
            <person name="Hensen N."/>
            <person name="Bonometti L."/>
            <person name="Westerberg I."/>
            <person name="Brannstrom I.O."/>
            <person name="Guillou S."/>
            <person name="Cros-Aarteil S."/>
            <person name="Calhoun S."/>
            <person name="Haridas S."/>
            <person name="Kuo A."/>
            <person name="Mondo S."/>
            <person name="Pangilinan J."/>
            <person name="Riley R."/>
            <person name="LaButti K."/>
            <person name="Andreopoulos B."/>
            <person name="Lipzen A."/>
            <person name="Chen C."/>
            <person name="Yan M."/>
            <person name="Daum C."/>
            <person name="Ng V."/>
            <person name="Clum A."/>
            <person name="Steindorff A."/>
            <person name="Ohm R.A."/>
            <person name="Martin F."/>
            <person name="Silar P."/>
            <person name="Natvig D.O."/>
            <person name="Lalanne C."/>
            <person name="Gautier V."/>
            <person name="Ament-Velasquez S.L."/>
            <person name="Kruys A."/>
            <person name="Hutchinson M.I."/>
            <person name="Powell A.J."/>
            <person name="Barry K."/>
            <person name="Miller A.N."/>
            <person name="Grigoriev I.V."/>
            <person name="Debuchy R."/>
            <person name="Gladieux P."/>
            <person name="Hiltunen Thoren M."/>
            <person name="Johannesson H."/>
        </authorList>
    </citation>
    <scope>NUCLEOTIDE SEQUENCE [LARGE SCALE GENOMIC DNA]</scope>
    <source>
        <strain evidence="4">CBS 340.73</strain>
    </source>
</reference>
<feature type="domain" description="SANT" evidence="2">
    <location>
        <begin position="155"/>
        <end position="202"/>
    </location>
</feature>
<protein>
    <recommendedName>
        <fullName evidence="2">SANT domain-containing protein</fullName>
    </recommendedName>
</protein>
<accession>A0AAN6S4X5</accession>
<feature type="region of interest" description="Disordered" evidence="1">
    <location>
        <begin position="396"/>
        <end position="419"/>
    </location>
</feature>
<feature type="compositionally biased region" description="Acidic residues" evidence="1">
    <location>
        <begin position="479"/>
        <end position="501"/>
    </location>
</feature>
<feature type="compositionally biased region" description="Pro residues" evidence="1">
    <location>
        <begin position="567"/>
        <end position="577"/>
    </location>
</feature>
<feature type="compositionally biased region" description="Acidic residues" evidence="1">
    <location>
        <begin position="1"/>
        <end position="14"/>
    </location>
</feature>
<sequence length="642" mass="71917">MESDEPSSGYDEEPVSFLRDAQVVEDQQEGLPRILHSHDKPAELPDVEESDGSFYDPSSEPEGADAEEDGGAGVNPFHAVEFGPTERLSAPWSSPLKRPSGSPPPNDRPFKRVKGTVNHEYLNLLNTDIRGAAARFVPHDGADLLRPSQMGLTFWTHAEKELFFEALTRLGMDDVAGIASRIKTKDELEVAQYLKLLQNSTKSEEGREPVQPVDLPAAVELSQACCNALEEAADAVSVRQETYEESIEKKRWGQNHWLITASNCEVTESSGTTVPPQLRKPLELFRTGNWLTLSRRVFMNASFQEYNWESISPEEPAIRATALQDFYTLAVSLTKKLVAATIYVSESRIRAKRAVYADTKSWVWKPDVEAAVLSLGLKPNSDIFWAKAARRLRLDVYDDGSGNPSDRDLVGEEEEPEPMDYDDVERALGDQDQLPAEETSLPPDQEEEGEGEEEDDDEESSEDEELAPTSGQGPTRQDVEEDDDGGGEDEEVDEEVQQDMDEVLRFSALEYPPTPETRRALKDQIKAEREQEAYADLKDAQTAYKEEKRLWQLLDKAPPEGVLNKPPELPQPPPSPQPKLTDVGGLYMSGRTDWREKLLDINNNYPGGREWELQQLSDTSSKRKHGKRVETTEDDTANDTDI</sequence>
<dbReference type="PANTHER" id="PTHR28079:SF1">
    <property type="entry name" value="RNA POLYMERASE I-SPECIFIC TRANSCRIPTION INITIATION FACTOR RRN5"/>
    <property type="match status" value="1"/>
</dbReference>
<dbReference type="InterPro" id="IPR017884">
    <property type="entry name" value="SANT_dom"/>
</dbReference>
<keyword evidence="4" id="KW-1185">Reference proteome</keyword>
<feature type="region of interest" description="Disordered" evidence="1">
    <location>
        <begin position="433"/>
        <end position="520"/>
    </location>
</feature>
<dbReference type="AlphaFoldDB" id="A0AAN6S4X5"/>
<dbReference type="PANTHER" id="PTHR28079">
    <property type="entry name" value="RNA POLYMERASE I-SPECIFIC TRANSCRIPTION INITIATION FACTOR RRN5"/>
    <property type="match status" value="1"/>
</dbReference>
<feature type="region of interest" description="Disordered" evidence="1">
    <location>
        <begin position="1"/>
        <end position="112"/>
    </location>
</feature>
<dbReference type="InterPro" id="IPR009057">
    <property type="entry name" value="Homeodomain-like_sf"/>
</dbReference>
<evidence type="ECO:0000313" key="3">
    <source>
        <dbReference type="EMBL" id="KAK3940639.1"/>
    </source>
</evidence>
<evidence type="ECO:0000259" key="2">
    <source>
        <dbReference type="PROSITE" id="PS51293"/>
    </source>
</evidence>
<dbReference type="GO" id="GO:0001181">
    <property type="term" value="F:RNA polymerase I general transcription initiation factor activity"/>
    <property type="evidence" value="ECO:0007669"/>
    <property type="project" value="TreeGrafter"/>
</dbReference>
<feature type="compositionally biased region" description="Acidic residues" evidence="1">
    <location>
        <begin position="444"/>
        <end position="466"/>
    </location>
</feature>
<dbReference type="SUPFAM" id="SSF46689">
    <property type="entry name" value="Homeodomain-like"/>
    <property type="match status" value="1"/>
</dbReference>
<name>A0AAN6S4X5_9PEZI</name>
<organism evidence="3 4">
    <name type="scientific">Diplogelasinospora grovesii</name>
    <dbReference type="NCBI Taxonomy" id="303347"/>
    <lineage>
        <taxon>Eukaryota</taxon>
        <taxon>Fungi</taxon>
        <taxon>Dikarya</taxon>
        <taxon>Ascomycota</taxon>
        <taxon>Pezizomycotina</taxon>
        <taxon>Sordariomycetes</taxon>
        <taxon>Sordariomycetidae</taxon>
        <taxon>Sordariales</taxon>
        <taxon>Diplogelasinosporaceae</taxon>
        <taxon>Diplogelasinospora</taxon>
    </lineage>
</organism>
<dbReference type="InterPro" id="IPR039601">
    <property type="entry name" value="Rrn5"/>
</dbReference>
<dbReference type="PROSITE" id="PS51293">
    <property type="entry name" value="SANT"/>
    <property type="match status" value="1"/>
</dbReference>
<feature type="region of interest" description="Disordered" evidence="1">
    <location>
        <begin position="558"/>
        <end position="585"/>
    </location>
</feature>
<dbReference type="GO" id="GO:0000500">
    <property type="term" value="C:RNA polymerase I upstream activating factor complex"/>
    <property type="evidence" value="ECO:0007669"/>
    <property type="project" value="InterPro"/>
</dbReference>
<gene>
    <name evidence="3" type="ORF">QBC46DRAFT_384662</name>
</gene>
<proteinExistence type="predicted"/>
<comment type="caution">
    <text evidence="3">The sequence shown here is derived from an EMBL/GenBank/DDBJ whole genome shotgun (WGS) entry which is preliminary data.</text>
</comment>
<evidence type="ECO:0000256" key="1">
    <source>
        <dbReference type="SAM" id="MobiDB-lite"/>
    </source>
</evidence>
<dbReference type="GO" id="GO:0000182">
    <property type="term" value="F:rDNA binding"/>
    <property type="evidence" value="ECO:0007669"/>
    <property type="project" value="TreeGrafter"/>
</dbReference>
<dbReference type="EMBL" id="MU853793">
    <property type="protein sequence ID" value="KAK3940639.1"/>
    <property type="molecule type" value="Genomic_DNA"/>
</dbReference>